<evidence type="ECO:0000313" key="2">
    <source>
        <dbReference type="WBParaSite" id="ALUE_0000982401-mRNA-1"/>
    </source>
</evidence>
<evidence type="ECO:0000313" key="1">
    <source>
        <dbReference type="Proteomes" id="UP000036681"/>
    </source>
</evidence>
<protein>
    <submittedName>
        <fullName evidence="2">Uncharacterized protein</fullName>
    </submittedName>
</protein>
<keyword evidence="1" id="KW-1185">Reference proteome</keyword>
<accession>A0A0M3I0V8</accession>
<dbReference type="AlphaFoldDB" id="A0A0M3I0V8"/>
<organism evidence="1 2">
    <name type="scientific">Ascaris lumbricoides</name>
    <name type="common">Giant roundworm</name>
    <dbReference type="NCBI Taxonomy" id="6252"/>
    <lineage>
        <taxon>Eukaryota</taxon>
        <taxon>Metazoa</taxon>
        <taxon>Ecdysozoa</taxon>
        <taxon>Nematoda</taxon>
        <taxon>Chromadorea</taxon>
        <taxon>Rhabditida</taxon>
        <taxon>Spirurina</taxon>
        <taxon>Ascaridomorpha</taxon>
        <taxon>Ascaridoidea</taxon>
        <taxon>Ascarididae</taxon>
        <taxon>Ascaris</taxon>
    </lineage>
</organism>
<reference evidence="2" key="1">
    <citation type="submission" date="2017-02" db="UniProtKB">
        <authorList>
            <consortium name="WormBaseParasite"/>
        </authorList>
    </citation>
    <scope>IDENTIFICATION</scope>
</reference>
<dbReference type="Proteomes" id="UP000036681">
    <property type="component" value="Unplaced"/>
</dbReference>
<sequence>MTRLFLAGRKPADCNYSCTHSERKCLKRHYCLFPLRGHSRILPCTDALLVARFAPQADLTGKQHSIIIPLHLLTPSATGLVHHKLSVNIHDRAVIQRNLVVLL</sequence>
<name>A0A0M3I0V8_ASCLU</name>
<dbReference type="WBParaSite" id="ALUE_0000982401-mRNA-1">
    <property type="protein sequence ID" value="ALUE_0000982401-mRNA-1"/>
    <property type="gene ID" value="ALUE_0000982401"/>
</dbReference>
<proteinExistence type="predicted"/>